<dbReference type="AlphaFoldDB" id="A0A0F9CMP5"/>
<sequence>MYKADTPVRYIKGLGPSRSRELNKLGVHTVLDLLERHPLSYIYPGVTNIADAKEGMVVIKARIKSIRSPYGSVIDALLNDGTAVCCATWYYPYAALHLHPGMTATFWGKMKGGVLQQPCWTTVPGGMDQVVGGQYGVHHDTIRAALVEVLANVELPLIGGSSRVEVFQMFHFPQDKYELKTAVDYFKHDEALTLQLALAERRRGRDQCLPLEVMKWDNMLDAKLNDYFPYNFTDDQDDAATAVIEDMCQFPRYHPMQRLIHGEVGSGKTAVAFYAAMLAALNGKRTL</sequence>
<proteinExistence type="predicted"/>
<dbReference type="SUPFAM" id="SSF50249">
    <property type="entry name" value="Nucleic acid-binding proteins"/>
    <property type="match status" value="1"/>
</dbReference>
<evidence type="ECO:0000256" key="2">
    <source>
        <dbReference type="ARBA" id="ARBA00022806"/>
    </source>
</evidence>
<dbReference type="InterPro" id="IPR047112">
    <property type="entry name" value="RecG/Mfd"/>
</dbReference>
<keyword evidence="1" id="KW-0378">Hydrolase</keyword>
<comment type="caution">
    <text evidence="3">The sequence shown here is derived from an EMBL/GenBank/DDBJ whole genome shotgun (WGS) entry which is preliminary data.</text>
</comment>
<dbReference type="InterPro" id="IPR027417">
    <property type="entry name" value="P-loop_NTPase"/>
</dbReference>
<name>A0A0F9CMP5_9ZZZZ</name>
<dbReference type="SUPFAM" id="SSF52540">
    <property type="entry name" value="P-loop containing nucleoside triphosphate hydrolases"/>
    <property type="match status" value="1"/>
</dbReference>
<dbReference type="PANTHER" id="PTHR47964">
    <property type="entry name" value="ATP-DEPENDENT DNA HELICASE HOMOLOG RECG, CHLOROPLASTIC"/>
    <property type="match status" value="1"/>
</dbReference>
<evidence type="ECO:0000256" key="1">
    <source>
        <dbReference type="ARBA" id="ARBA00022801"/>
    </source>
</evidence>
<dbReference type="GO" id="GO:0016787">
    <property type="term" value="F:hydrolase activity"/>
    <property type="evidence" value="ECO:0007669"/>
    <property type="project" value="UniProtKB-KW"/>
</dbReference>
<accession>A0A0F9CMP5</accession>
<evidence type="ECO:0008006" key="4">
    <source>
        <dbReference type="Google" id="ProtNLM"/>
    </source>
</evidence>
<organism evidence="3">
    <name type="scientific">marine sediment metagenome</name>
    <dbReference type="NCBI Taxonomy" id="412755"/>
    <lineage>
        <taxon>unclassified sequences</taxon>
        <taxon>metagenomes</taxon>
        <taxon>ecological metagenomes</taxon>
    </lineage>
</organism>
<dbReference type="PANTHER" id="PTHR47964:SF1">
    <property type="entry name" value="ATP-DEPENDENT DNA HELICASE HOMOLOG RECG, CHLOROPLASTIC"/>
    <property type="match status" value="1"/>
</dbReference>
<gene>
    <name evidence="3" type="ORF">LCGC14_2591060</name>
</gene>
<keyword evidence="2" id="KW-0347">Helicase</keyword>
<dbReference type="EMBL" id="LAZR01043495">
    <property type="protein sequence ID" value="KKL06936.1"/>
    <property type="molecule type" value="Genomic_DNA"/>
</dbReference>
<evidence type="ECO:0000313" key="3">
    <source>
        <dbReference type="EMBL" id="KKL06936.1"/>
    </source>
</evidence>
<dbReference type="InterPro" id="IPR012340">
    <property type="entry name" value="NA-bd_OB-fold"/>
</dbReference>
<keyword evidence="2" id="KW-0547">Nucleotide-binding</keyword>
<dbReference type="Gene3D" id="3.40.50.300">
    <property type="entry name" value="P-loop containing nucleotide triphosphate hydrolases"/>
    <property type="match status" value="1"/>
</dbReference>
<reference evidence="3" key="1">
    <citation type="journal article" date="2015" name="Nature">
        <title>Complex archaea that bridge the gap between prokaryotes and eukaryotes.</title>
        <authorList>
            <person name="Spang A."/>
            <person name="Saw J.H."/>
            <person name="Jorgensen S.L."/>
            <person name="Zaremba-Niedzwiedzka K."/>
            <person name="Martijn J."/>
            <person name="Lind A.E."/>
            <person name="van Eijk R."/>
            <person name="Schleper C."/>
            <person name="Guy L."/>
            <person name="Ettema T.J."/>
        </authorList>
    </citation>
    <scope>NUCLEOTIDE SEQUENCE</scope>
</reference>
<dbReference type="GO" id="GO:0006281">
    <property type="term" value="P:DNA repair"/>
    <property type="evidence" value="ECO:0007669"/>
    <property type="project" value="InterPro"/>
</dbReference>
<keyword evidence="2" id="KW-0067">ATP-binding</keyword>
<dbReference type="GO" id="GO:0003678">
    <property type="term" value="F:DNA helicase activity"/>
    <property type="evidence" value="ECO:0007669"/>
    <property type="project" value="TreeGrafter"/>
</dbReference>
<protein>
    <recommendedName>
        <fullName evidence="4">RecG wedge domain-containing protein</fullName>
    </recommendedName>
</protein>
<feature type="non-terminal residue" evidence="3">
    <location>
        <position position="287"/>
    </location>
</feature>